<protein>
    <submittedName>
        <fullName evidence="4">Lipase family protein</fullName>
    </submittedName>
</protein>
<evidence type="ECO:0000259" key="3">
    <source>
        <dbReference type="Pfam" id="PF01764"/>
    </source>
</evidence>
<dbReference type="InterPro" id="IPR002921">
    <property type="entry name" value="Fungal_lipase-type"/>
</dbReference>
<dbReference type="EMBL" id="QVFV01000005">
    <property type="protein sequence ID" value="RZM76602.1"/>
    <property type="molecule type" value="Genomic_DNA"/>
</dbReference>
<feature type="transmembrane region" description="Helical" evidence="2">
    <location>
        <begin position="52"/>
        <end position="76"/>
    </location>
</feature>
<dbReference type="RefSeq" id="WP_052288647.1">
    <property type="nucleotide sequence ID" value="NZ_QVFV01000005.1"/>
</dbReference>
<name>A0A4Q7E3M0_9CYAN</name>
<keyword evidence="2" id="KW-1133">Transmembrane helix</keyword>
<dbReference type="GO" id="GO:0006629">
    <property type="term" value="P:lipid metabolic process"/>
    <property type="evidence" value="ECO:0007669"/>
    <property type="project" value="InterPro"/>
</dbReference>
<comment type="caution">
    <text evidence="4">The sequence shown here is derived from an EMBL/GenBank/DDBJ whole genome shotgun (WGS) entry which is preliminary data.</text>
</comment>
<dbReference type="CDD" id="cd00519">
    <property type="entry name" value="Lipase_3"/>
    <property type="match status" value="1"/>
</dbReference>
<accession>A0A4Q7E3M0</accession>
<organism evidence="4 5">
    <name type="scientific">Leptolyngbya iicbica LK</name>
    <dbReference type="NCBI Taxonomy" id="2294035"/>
    <lineage>
        <taxon>Bacteria</taxon>
        <taxon>Bacillati</taxon>
        <taxon>Cyanobacteriota</taxon>
        <taxon>Cyanophyceae</taxon>
        <taxon>Leptolyngbyales</taxon>
        <taxon>Leptolyngbyaceae</taxon>
        <taxon>Leptolyngbya group</taxon>
        <taxon>Leptolyngbya</taxon>
        <taxon>Leptolyngbya iicbica</taxon>
    </lineage>
</organism>
<dbReference type="Gene3D" id="3.40.50.1820">
    <property type="entry name" value="alpha/beta hydrolase"/>
    <property type="match status" value="1"/>
</dbReference>
<dbReference type="SUPFAM" id="SSF53474">
    <property type="entry name" value="alpha/beta-Hydrolases"/>
    <property type="match status" value="1"/>
</dbReference>
<dbReference type="AlphaFoldDB" id="A0A4Q7E3M0"/>
<proteinExistence type="predicted"/>
<dbReference type="InterPro" id="IPR051218">
    <property type="entry name" value="Sec_MonoDiacylglyc_Lipase"/>
</dbReference>
<evidence type="ECO:0000313" key="5">
    <source>
        <dbReference type="Proteomes" id="UP000292459"/>
    </source>
</evidence>
<dbReference type="Proteomes" id="UP000292459">
    <property type="component" value="Unassembled WGS sequence"/>
</dbReference>
<gene>
    <name evidence="4" type="ORF">DYY88_18235</name>
</gene>
<evidence type="ECO:0000256" key="1">
    <source>
        <dbReference type="SAM" id="Coils"/>
    </source>
</evidence>
<feature type="domain" description="Fungal lipase-type" evidence="3">
    <location>
        <begin position="380"/>
        <end position="518"/>
    </location>
</feature>
<dbReference type="OrthoDB" id="5522031at2"/>
<keyword evidence="2" id="KW-0472">Membrane</keyword>
<evidence type="ECO:0000256" key="2">
    <source>
        <dbReference type="SAM" id="Phobius"/>
    </source>
</evidence>
<dbReference type="Pfam" id="PF01764">
    <property type="entry name" value="Lipase_3"/>
    <property type="match status" value="1"/>
</dbReference>
<dbReference type="PANTHER" id="PTHR45856:SF24">
    <property type="entry name" value="FUNGAL LIPASE-LIKE DOMAIN-CONTAINING PROTEIN"/>
    <property type="match status" value="1"/>
</dbReference>
<keyword evidence="2" id="KW-0812">Transmembrane</keyword>
<evidence type="ECO:0000313" key="4">
    <source>
        <dbReference type="EMBL" id="RZM76602.1"/>
    </source>
</evidence>
<feature type="coiled-coil region" evidence="1">
    <location>
        <begin position="581"/>
        <end position="608"/>
    </location>
</feature>
<keyword evidence="1" id="KW-0175">Coiled coil</keyword>
<dbReference type="PANTHER" id="PTHR45856">
    <property type="entry name" value="ALPHA/BETA-HYDROLASES SUPERFAMILY PROTEIN"/>
    <property type="match status" value="1"/>
</dbReference>
<keyword evidence="5" id="KW-1185">Reference proteome</keyword>
<dbReference type="InterPro" id="IPR029058">
    <property type="entry name" value="AB_hydrolase_fold"/>
</dbReference>
<sequence length="615" mass="71150">MGIKRASCIGLGALGLVLAGSGITRALAAVVTNVAGQSSRLTPEVVLQSQLGAQWLAAFALLMGAIAAVAGVDRYIKNQRWERRDLARRMFEEFARREAVRNVADILDFEEYRVFEVRLPTDGQVVRFEATDERLKRALRSHDQMVKTRQGLNMLGQMNRQQPDKMDENTVRVLQQYRDEEFVIELTIRNWFDEFLSAFEACENAIKSGLVTAEDLEPYIIYWVRVISDRSCRREGGSAFYDQLFHYIYWAGYEGVQDLFERYGYKILPPPYSTHDFSNIERDNAVINAFRALCMAKAAHLVYEDPGYVADIVRLWLSRDNDLQWMEQTPADYVVDVIKRWLREGETDNKGVNLQNHYHYFVNRLTDTQAFIFRKDQHIVLVFRGSQQAADWSTNFKFRMKQFAFTHTAQEAVPPQGEVHRGFHDAWQSVEHEVLVQLKRWWTPESQLWVTGHSLGGALAALAATSLEYQGFKVSGLYTFGQPRVGDWAFTREVNSRMGDRMFRYVNNNDIVPLIPPQINPLNPGRLYGHMGQFRYFGFRGNLHESSYISQRWGDRLLGFLAGIKQPGPDVVADHMMEFYVRYLQRELDKQKDQLKAEKEDALEAQEIREMEKAR</sequence>
<reference evidence="4 5" key="1">
    <citation type="submission" date="2018-11" db="EMBL/GenBank/DDBJ databases">
        <title>Whole genome sequencing of an environmental sample.</title>
        <authorList>
            <person name="Sarangi A.N."/>
            <person name="Singh D."/>
            <person name="Tripathy S."/>
        </authorList>
    </citation>
    <scope>NUCLEOTIDE SEQUENCE [LARGE SCALE GENOMIC DNA]</scope>
    <source>
        <strain evidence="4 5">Lakshadweep</strain>
    </source>
</reference>